<dbReference type="InterPro" id="IPR050390">
    <property type="entry name" value="C5-Methyltransferase"/>
</dbReference>
<dbReference type="GO" id="GO:0003886">
    <property type="term" value="F:DNA (cytosine-5-)-methyltransferase activity"/>
    <property type="evidence" value="ECO:0007669"/>
    <property type="project" value="UniProtKB-EC"/>
</dbReference>
<feature type="active site" evidence="6">
    <location>
        <position position="101"/>
    </location>
</feature>
<dbReference type="PATRIC" id="fig|659018.3.peg.2238"/>
<keyword evidence="1 6" id="KW-0489">Methyltransferase</keyword>
<dbReference type="Gene3D" id="3.40.50.150">
    <property type="entry name" value="Vaccinia Virus protein VP39"/>
    <property type="match status" value="1"/>
</dbReference>
<keyword evidence="2 6" id="KW-0808">Transferase</keyword>
<evidence type="ECO:0000256" key="8">
    <source>
        <dbReference type="RuleBase" id="RU000417"/>
    </source>
</evidence>
<dbReference type="PRINTS" id="PR00105">
    <property type="entry name" value="C5METTRFRASE"/>
</dbReference>
<dbReference type="PROSITE" id="PS51679">
    <property type="entry name" value="SAM_MT_C5"/>
    <property type="match status" value="1"/>
</dbReference>
<dbReference type="Gene3D" id="3.90.120.10">
    <property type="entry name" value="DNA Methylase, subunit A, domain 2"/>
    <property type="match status" value="1"/>
</dbReference>
<dbReference type="InterPro" id="IPR018117">
    <property type="entry name" value="C5_DNA_meth_AS"/>
</dbReference>
<evidence type="ECO:0000256" key="5">
    <source>
        <dbReference type="ARBA" id="ARBA00047422"/>
    </source>
</evidence>
<evidence type="ECO:0000256" key="6">
    <source>
        <dbReference type="PROSITE-ProRule" id="PRU01016"/>
    </source>
</evidence>
<dbReference type="InterPro" id="IPR029063">
    <property type="entry name" value="SAM-dependent_MTases_sf"/>
</dbReference>
<dbReference type="EMBL" id="LDJP01000062">
    <property type="protein sequence ID" value="KRG83874.1"/>
    <property type="molecule type" value="Genomic_DNA"/>
</dbReference>
<keyword evidence="10" id="KW-1185">Reference proteome</keyword>
<keyword evidence="4" id="KW-0680">Restriction system</keyword>
<dbReference type="PROSITE" id="PS00094">
    <property type="entry name" value="C5_MTASE_1"/>
    <property type="match status" value="1"/>
</dbReference>
<sequence>MVKRTLKVMDLFAGCGGLSLGLEQAGFTPVFVNELNDDARRTYIQNRQERHEWLAESGFSTADVKGMVLEKKFLPALEKRLAGTFGIQHGELDLLVGGPPCQGFSGIGHRRSYSVDKEQLPSNHLYQDMAAIIHRMRPRAFLFENVRGLLNSRWTESGQKGEIFRDILGTYQDIPGYTVAYSLVYAKDYGVPQNRPRVLMVGIRDDVQASLTREGNPEDAIARGYLPAPTEATAPDLIDLLGDLVDPDYENGGATTQYPASARTAIQKSMRTPQEGGPPYKKGAPLTEHEYSKHNERVMAKFRAMHSSGGHVPSEFRTKKFAQRLLPARWGKEGPTITATSLADDYVHFSQPRVLTVREWARLQMFPDWYRFAGKRTTGGIRRAGNPREGIFDREVPKYTQIGNAVPVGLAKAVGEHLKALLSKD</sequence>
<dbReference type="GO" id="GO:0044027">
    <property type="term" value="P:negative regulation of gene expression via chromosomal CpG island methylation"/>
    <property type="evidence" value="ECO:0007669"/>
    <property type="project" value="TreeGrafter"/>
</dbReference>
<dbReference type="STRING" id="659018.ABB34_10685"/>
<evidence type="ECO:0000256" key="2">
    <source>
        <dbReference type="ARBA" id="ARBA00022679"/>
    </source>
</evidence>
<dbReference type="GO" id="GO:0003677">
    <property type="term" value="F:DNA binding"/>
    <property type="evidence" value="ECO:0007669"/>
    <property type="project" value="TreeGrafter"/>
</dbReference>
<evidence type="ECO:0000256" key="7">
    <source>
        <dbReference type="RuleBase" id="RU000416"/>
    </source>
</evidence>
<dbReference type="GO" id="GO:0032259">
    <property type="term" value="P:methylation"/>
    <property type="evidence" value="ECO:0007669"/>
    <property type="project" value="UniProtKB-KW"/>
</dbReference>
<evidence type="ECO:0000313" key="10">
    <source>
        <dbReference type="Proteomes" id="UP000050940"/>
    </source>
</evidence>
<name>A0A0R0DXX2_9GAMM</name>
<dbReference type="Pfam" id="PF00145">
    <property type="entry name" value="DNA_methylase"/>
    <property type="match status" value="1"/>
</dbReference>
<accession>A0A0R0DXX2</accession>
<comment type="catalytic activity">
    <reaction evidence="5 8">
        <text>a 2'-deoxycytidine in DNA + S-adenosyl-L-methionine = a 5-methyl-2'-deoxycytidine in DNA + S-adenosyl-L-homocysteine + H(+)</text>
        <dbReference type="Rhea" id="RHEA:13681"/>
        <dbReference type="Rhea" id="RHEA-COMP:11369"/>
        <dbReference type="Rhea" id="RHEA-COMP:11370"/>
        <dbReference type="ChEBI" id="CHEBI:15378"/>
        <dbReference type="ChEBI" id="CHEBI:57856"/>
        <dbReference type="ChEBI" id="CHEBI:59789"/>
        <dbReference type="ChEBI" id="CHEBI:85452"/>
        <dbReference type="ChEBI" id="CHEBI:85454"/>
        <dbReference type="EC" id="2.1.1.37"/>
    </reaction>
</comment>
<dbReference type="InterPro" id="IPR031303">
    <property type="entry name" value="C5_meth_CS"/>
</dbReference>
<evidence type="ECO:0000256" key="4">
    <source>
        <dbReference type="ARBA" id="ARBA00022747"/>
    </source>
</evidence>
<protein>
    <recommendedName>
        <fullName evidence="8">Cytosine-specific methyltransferase</fullName>
        <ecNumber evidence="8">2.1.1.37</ecNumber>
    </recommendedName>
</protein>
<dbReference type="PROSITE" id="PS00095">
    <property type="entry name" value="C5_MTASE_2"/>
    <property type="match status" value="1"/>
</dbReference>
<comment type="similarity">
    <text evidence="6 7">Belongs to the class I-like SAM-binding methyltransferase superfamily. C5-methyltransferase family.</text>
</comment>
<dbReference type="GO" id="GO:0009307">
    <property type="term" value="P:DNA restriction-modification system"/>
    <property type="evidence" value="ECO:0007669"/>
    <property type="project" value="UniProtKB-KW"/>
</dbReference>
<keyword evidence="3 6" id="KW-0949">S-adenosyl-L-methionine</keyword>
<dbReference type="SUPFAM" id="SSF53335">
    <property type="entry name" value="S-adenosyl-L-methionine-dependent methyltransferases"/>
    <property type="match status" value="1"/>
</dbReference>
<organism evidence="9 10">
    <name type="scientific">Stenotrophomonas daejeonensis</name>
    <dbReference type="NCBI Taxonomy" id="659018"/>
    <lineage>
        <taxon>Bacteria</taxon>
        <taxon>Pseudomonadati</taxon>
        <taxon>Pseudomonadota</taxon>
        <taxon>Gammaproteobacteria</taxon>
        <taxon>Lysobacterales</taxon>
        <taxon>Lysobacteraceae</taxon>
        <taxon>Stenotrophomonas</taxon>
    </lineage>
</organism>
<evidence type="ECO:0000313" key="9">
    <source>
        <dbReference type="EMBL" id="KRG83874.1"/>
    </source>
</evidence>
<reference evidence="9 10" key="1">
    <citation type="submission" date="2015-05" db="EMBL/GenBank/DDBJ databases">
        <title>Genome sequencing and analysis of members of genus Stenotrophomonas.</title>
        <authorList>
            <person name="Patil P.P."/>
            <person name="Midha S."/>
            <person name="Patil P.B."/>
        </authorList>
    </citation>
    <scope>NUCLEOTIDE SEQUENCE [LARGE SCALE GENOMIC DNA]</scope>
    <source>
        <strain evidence="9 10">JCM 16244</strain>
    </source>
</reference>
<dbReference type="EC" id="2.1.1.37" evidence="8"/>
<dbReference type="Proteomes" id="UP000050940">
    <property type="component" value="Unassembled WGS sequence"/>
</dbReference>
<evidence type="ECO:0000256" key="1">
    <source>
        <dbReference type="ARBA" id="ARBA00022603"/>
    </source>
</evidence>
<dbReference type="OrthoDB" id="9813719at2"/>
<dbReference type="PANTHER" id="PTHR10629">
    <property type="entry name" value="CYTOSINE-SPECIFIC METHYLTRANSFERASE"/>
    <property type="match status" value="1"/>
</dbReference>
<comment type="caution">
    <text evidence="9">The sequence shown here is derived from an EMBL/GenBank/DDBJ whole genome shotgun (WGS) entry which is preliminary data.</text>
</comment>
<evidence type="ECO:0000256" key="3">
    <source>
        <dbReference type="ARBA" id="ARBA00022691"/>
    </source>
</evidence>
<gene>
    <name evidence="9" type="ORF">ABB34_10685</name>
</gene>
<dbReference type="PANTHER" id="PTHR10629:SF52">
    <property type="entry name" value="DNA (CYTOSINE-5)-METHYLTRANSFERASE 1"/>
    <property type="match status" value="1"/>
</dbReference>
<dbReference type="NCBIfam" id="TIGR00675">
    <property type="entry name" value="dcm"/>
    <property type="match status" value="1"/>
</dbReference>
<dbReference type="InterPro" id="IPR001525">
    <property type="entry name" value="C5_MeTfrase"/>
</dbReference>
<proteinExistence type="inferred from homology"/>
<dbReference type="AlphaFoldDB" id="A0A0R0DXX2"/>